<gene>
    <name evidence="1" type="ORF">N7644_02190</name>
</gene>
<proteinExistence type="predicted"/>
<sequence length="493" mass="55909">MPDLKQKPVVNKHQFDVIIIGAGFSGLAAGIRLQQQNINNFIVIEKSSEVGGVWRENTYPGCECDVPSSLYSYSFAPNPNWSHIFAKQKEIQQYIKDVSKRFNMDQHLLFNTELYTAHWSTEDHVWSVETSQGNYTARFVFFATGPLSEPTTPAVEGLDRFNGKVFHSAQWDHSVDLSHKRVAVVGTGASAIQIIPAIQPIVDQLYVFQRTAPWVIPKPNLVLHDASKNVQQKVPFTMHSLRKVTSISMDMFSASVNQPKTLDLVGKGLINWMHYQIQDPVLREKVRPKFTLGCKRILFSNTYYPALAANNVQLFDQGLTQVTENGVLVDGKEIPLDIIVWSTGFEVAKPPIARRIMTKNGVILDEVWQDQTVQAYKGCVVKDLPNAFMLLGPNSISYNSLISAAENQVNYAVKAIRFILDNQLKGFELNSHADKQYNQKLQHKLAGTVFNQGGCASYYLDEHKTNVVNYPWTTQYMTNDLKQFDHYSYIFYR</sequence>
<evidence type="ECO:0000313" key="2">
    <source>
        <dbReference type="Proteomes" id="UP001159329"/>
    </source>
</evidence>
<dbReference type="PANTHER" id="PTHR42877:SF4">
    <property type="entry name" value="FAD_NAD(P)-BINDING DOMAIN-CONTAINING PROTEIN-RELATED"/>
    <property type="match status" value="1"/>
</dbReference>
<dbReference type="EMBL" id="JAOEEO010000001">
    <property type="protein sequence ID" value="MDH0562484.1"/>
    <property type="molecule type" value="Genomic_DNA"/>
</dbReference>
<dbReference type="InterPro" id="IPR051209">
    <property type="entry name" value="FAD-bind_Monooxygenase_sf"/>
</dbReference>
<organism evidence="1 2">
    <name type="scientific">Acinetobacter courvalinii</name>
    <dbReference type="NCBI Taxonomy" id="280147"/>
    <lineage>
        <taxon>Bacteria</taxon>
        <taxon>Pseudomonadati</taxon>
        <taxon>Pseudomonadota</taxon>
        <taxon>Gammaproteobacteria</taxon>
        <taxon>Moraxellales</taxon>
        <taxon>Moraxellaceae</taxon>
        <taxon>Acinetobacter</taxon>
    </lineage>
</organism>
<accession>A0AA42I585</accession>
<dbReference type="PRINTS" id="PR00469">
    <property type="entry name" value="PNDRDTASEII"/>
</dbReference>
<dbReference type="InterPro" id="IPR036188">
    <property type="entry name" value="FAD/NAD-bd_sf"/>
</dbReference>
<dbReference type="Gene3D" id="3.50.50.60">
    <property type="entry name" value="FAD/NAD(P)-binding domain"/>
    <property type="match status" value="2"/>
</dbReference>
<comment type="caution">
    <text evidence="1">The sequence shown here is derived from an EMBL/GenBank/DDBJ whole genome shotgun (WGS) entry which is preliminary data.</text>
</comment>
<dbReference type="PANTHER" id="PTHR42877">
    <property type="entry name" value="L-ORNITHINE N(5)-MONOOXYGENASE-RELATED"/>
    <property type="match status" value="1"/>
</dbReference>
<name>A0AA42I585_9GAMM</name>
<evidence type="ECO:0000313" key="1">
    <source>
        <dbReference type="EMBL" id="MDH0562484.1"/>
    </source>
</evidence>
<dbReference type="RefSeq" id="WP_279694261.1">
    <property type="nucleotide sequence ID" value="NZ_JAOEEO010000001.1"/>
</dbReference>
<dbReference type="Pfam" id="PF13738">
    <property type="entry name" value="Pyr_redox_3"/>
    <property type="match status" value="1"/>
</dbReference>
<dbReference type="SUPFAM" id="SSF51905">
    <property type="entry name" value="FAD/NAD(P)-binding domain"/>
    <property type="match status" value="2"/>
</dbReference>
<reference evidence="1" key="1">
    <citation type="submission" date="2022-09" db="EMBL/GenBank/DDBJ databases">
        <title>Intensive care unit water sources are persistently colonized with multi-drug resistant bacteria and are the site of extensive horizontal gene transfer of antibiotic resistance genes.</title>
        <authorList>
            <person name="Diorio-Toth L."/>
        </authorList>
    </citation>
    <scope>NUCLEOTIDE SEQUENCE</scope>
    <source>
        <strain evidence="1">GD04005</strain>
    </source>
</reference>
<dbReference type="AlphaFoldDB" id="A0AA42I585"/>
<protein>
    <submittedName>
        <fullName evidence="1">NAD(P)/FAD-dependent oxidoreductase</fullName>
    </submittedName>
</protein>
<dbReference type="Proteomes" id="UP001159329">
    <property type="component" value="Unassembled WGS sequence"/>
</dbReference>